<dbReference type="OrthoDB" id="10262375at2759"/>
<dbReference type="SUPFAM" id="SSF48452">
    <property type="entry name" value="TPR-like"/>
    <property type="match status" value="2"/>
</dbReference>
<feature type="repeat" description="TPR" evidence="3">
    <location>
        <begin position="401"/>
        <end position="434"/>
    </location>
</feature>
<keyword evidence="6" id="KW-1185">Reference proteome</keyword>
<comment type="caution">
    <text evidence="5">The sequence shown here is derived from an EMBL/GenBank/DDBJ whole genome shotgun (WGS) entry which is preliminary data.</text>
</comment>
<feature type="region of interest" description="Disordered" evidence="4">
    <location>
        <begin position="214"/>
        <end position="323"/>
    </location>
</feature>
<name>A0A401PEW1_SCYTO</name>
<dbReference type="EMBL" id="BFAA01000380">
    <property type="protein sequence ID" value="GCB71667.1"/>
    <property type="molecule type" value="Genomic_DNA"/>
</dbReference>
<dbReference type="AlphaFoldDB" id="A0A401PEW1"/>
<dbReference type="PANTHER" id="PTHR44314:SF1">
    <property type="entry name" value="CILIA- AND FLAGELLA-ASSOCIATED PROTEIN 70"/>
    <property type="match status" value="1"/>
</dbReference>
<dbReference type="GO" id="GO:0031514">
    <property type="term" value="C:motile cilium"/>
    <property type="evidence" value="ECO:0007669"/>
    <property type="project" value="TreeGrafter"/>
</dbReference>
<dbReference type="InterPro" id="IPR011990">
    <property type="entry name" value="TPR-like_helical_dom_sf"/>
</dbReference>
<evidence type="ECO:0000256" key="1">
    <source>
        <dbReference type="ARBA" id="ARBA00022737"/>
    </source>
</evidence>
<evidence type="ECO:0000256" key="3">
    <source>
        <dbReference type="PROSITE-ProRule" id="PRU00339"/>
    </source>
</evidence>
<dbReference type="PROSITE" id="PS50005">
    <property type="entry name" value="TPR"/>
    <property type="match status" value="2"/>
</dbReference>
<evidence type="ECO:0000313" key="5">
    <source>
        <dbReference type="EMBL" id="GCB71667.1"/>
    </source>
</evidence>
<dbReference type="Pfam" id="PF13181">
    <property type="entry name" value="TPR_8"/>
    <property type="match status" value="2"/>
</dbReference>
<dbReference type="OMA" id="HELVFPQ"/>
<proteinExistence type="predicted"/>
<feature type="compositionally biased region" description="Polar residues" evidence="4">
    <location>
        <begin position="239"/>
        <end position="248"/>
    </location>
</feature>
<feature type="non-terminal residue" evidence="5">
    <location>
        <position position="1"/>
    </location>
</feature>
<evidence type="ECO:0000313" key="6">
    <source>
        <dbReference type="Proteomes" id="UP000288216"/>
    </source>
</evidence>
<accession>A0A401PEW1</accession>
<evidence type="ECO:0008006" key="7">
    <source>
        <dbReference type="Google" id="ProtNLM"/>
    </source>
</evidence>
<dbReference type="Proteomes" id="UP000288216">
    <property type="component" value="Unassembled WGS sequence"/>
</dbReference>
<dbReference type="InterPro" id="IPR052628">
    <property type="entry name" value="CFAP70"/>
</dbReference>
<dbReference type="GO" id="GO:0003341">
    <property type="term" value="P:cilium movement"/>
    <property type="evidence" value="ECO:0007669"/>
    <property type="project" value="TreeGrafter"/>
</dbReference>
<feature type="compositionally biased region" description="Pro residues" evidence="4">
    <location>
        <begin position="304"/>
        <end position="313"/>
    </location>
</feature>
<dbReference type="Gene3D" id="1.25.40.10">
    <property type="entry name" value="Tetratricopeptide repeat domain"/>
    <property type="match status" value="3"/>
</dbReference>
<dbReference type="PANTHER" id="PTHR44314">
    <property type="entry name" value="CILIA- AND FLAGELLA-ASSOCIATED PROTEIN 70"/>
    <property type="match status" value="1"/>
</dbReference>
<dbReference type="GO" id="GO:0070062">
    <property type="term" value="C:extracellular exosome"/>
    <property type="evidence" value="ECO:0007669"/>
    <property type="project" value="TreeGrafter"/>
</dbReference>
<dbReference type="GO" id="GO:0060271">
    <property type="term" value="P:cilium assembly"/>
    <property type="evidence" value="ECO:0007669"/>
    <property type="project" value="TreeGrafter"/>
</dbReference>
<dbReference type="InterPro" id="IPR019734">
    <property type="entry name" value="TPR_rpt"/>
</dbReference>
<sequence length="562" mass="63334">HAIVKIVREKYLQTVAFENKEQLQIFLNELYIFLVDQMHCCLHKMLHVDPPDPIPESFLGSAQLKHFAKEAEMNKDYKLATKYHQERLARDSNNAEHWFDYGTFHLLLNDHAKAEECFREAIAVNQEHIYSLILCGILACMNERYEEADNFFESARCFEPSSVLAWTIQGLFYESQERTILSEMAFAEARKLQTAAETLKKSLAEVITDKVKVAEAPEAEPESDKKDQPVAIEEPEPVTQESPSTLSAPSLAGTGIGGDTILKAASGTTNKKRRSSVKGIADLTKTADINEGVGTPMSQEEPVPAAPNPANEPPPKETVSPPRETISVCTRSIYMEAAKFLLEFNALQFATRALSHEMISNENGLSCEYHVVLAQLYMLHEEYGKAEESLAEAGRIDHQNPDLWALLGNLSYTKENYTKAKEYYERALCYVNDAFDMHTICLRLGSIYLQEEKFQSYKSAKSTYLFASQRAPSSLSWLGVGKACYRLNELTNAEDALCEANILSNMNAEVWGYLTMVCLKTGRKLEAEQTYKYSIKLNLQNKQLLDEIHQLQKTLGFGNPSL</sequence>
<protein>
    <recommendedName>
        <fullName evidence="7">Cilia- and flagella-associated protein 70</fullName>
    </recommendedName>
</protein>
<evidence type="ECO:0000256" key="4">
    <source>
        <dbReference type="SAM" id="MobiDB-lite"/>
    </source>
</evidence>
<reference evidence="5 6" key="1">
    <citation type="journal article" date="2018" name="Nat. Ecol. Evol.">
        <title>Shark genomes provide insights into elasmobranch evolution and the origin of vertebrates.</title>
        <authorList>
            <person name="Hara Y"/>
            <person name="Yamaguchi K"/>
            <person name="Onimaru K"/>
            <person name="Kadota M"/>
            <person name="Koyanagi M"/>
            <person name="Keeley SD"/>
            <person name="Tatsumi K"/>
            <person name="Tanaka K"/>
            <person name="Motone F"/>
            <person name="Kageyama Y"/>
            <person name="Nozu R"/>
            <person name="Adachi N"/>
            <person name="Nishimura O"/>
            <person name="Nakagawa R"/>
            <person name="Tanegashima C"/>
            <person name="Kiyatake I"/>
            <person name="Matsumoto R"/>
            <person name="Murakumo K"/>
            <person name="Nishida K"/>
            <person name="Terakita A"/>
            <person name="Kuratani S"/>
            <person name="Sato K"/>
            <person name="Hyodo S Kuraku.S."/>
        </authorList>
    </citation>
    <scope>NUCLEOTIDE SEQUENCE [LARGE SCALE GENOMIC DNA]</scope>
</reference>
<feature type="repeat" description="TPR" evidence="3">
    <location>
        <begin position="95"/>
        <end position="128"/>
    </location>
</feature>
<organism evidence="5 6">
    <name type="scientific">Scyliorhinus torazame</name>
    <name type="common">Cloudy catshark</name>
    <name type="synonym">Catulus torazame</name>
    <dbReference type="NCBI Taxonomy" id="75743"/>
    <lineage>
        <taxon>Eukaryota</taxon>
        <taxon>Metazoa</taxon>
        <taxon>Chordata</taxon>
        <taxon>Craniata</taxon>
        <taxon>Vertebrata</taxon>
        <taxon>Chondrichthyes</taxon>
        <taxon>Elasmobranchii</taxon>
        <taxon>Galeomorphii</taxon>
        <taxon>Galeoidea</taxon>
        <taxon>Carcharhiniformes</taxon>
        <taxon>Scyliorhinidae</taxon>
        <taxon>Scyliorhinus</taxon>
    </lineage>
</organism>
<keyword evidence="1" id="KW-0677">Repeat</keyword>
<keyword evidence="2 3" id="KW-0802">TPR repeat</keyword>
<dbReference type="SMART" id="SM00028">
    <property type="entry name" value="TPR"/>
    <property type="match status" value="7"/>
</dbReference>
<evidence type="ECO:0000256" key="2">
    <source>
        <dbReference type="ARBA" id="ARBA00022803"/>
    </source>
</evidence>
<dbReference type="STRING" id="75743.A0A401PEW1"/>
<gene>
    <name evidence="5" type="ORF">scyTo_0001658</name>
</gene>